<dbReference type="EMBL" id="BARW01023519">
    <property type="protein sequence ID" value="GAI96592.1"/>
    <property type="molecule type" value="Genomic_DNA"/>
</dbReference>
<accession>X1SU52</accession>
<gene>
    <name evidence="1" type="ORF">S12H4_38983</name>
</gene>
<protein>
    <submittedName>
        <fullName evidence="1">Uncharacterized protein</fullName>
    </submittedName>
</protein>
<comment type="caution">
    <text evidence="1">The sequence shown here is derived from an EMBL/GenBank/DDBJ whole genome shotgun (WGS) entry which is preliminary data.</text>
</comment>
<proteinExistence type="predicted"/>
<feature type="non-terminal residue" evidence="1">
    <location>
        <position position="265"/>
    </location>
</feature>
<name>X1SU52_9ZZZZ</name>
<reference evidence="1" key="1">
    <citation type="journal article" date="2014" name="Front. Microbiol.">
        <title>High frequency of phylogenetically diverse reductive dehalogenase-homologous genes in deep subseafloor sedimentary metagenomes.</title>
        <authorList>
            <person name="Kawai M."/>
            <person name="Futagami T."/>
            <person name="Toyoda A."/>
            <person name="Takaki Y."/>
            <person name="Nishi S."/>
            <person name="Hori S."/>
            <person name="Arai W."/>
            <person name="Tsubouchi T."/>
            <person name="Morono Y."/>
            <person name="Uchiyama I."/>
            <person name="Ito T."/>
            <person name="Fujiyama A."/>
            <person name="Inagaki F."/>
            <person name="Takami H."/>
        </authorList>
    </citation>
    <scope>NUCLEOTIDE SEQUENCE</scope>
    <source>
        <strain evidence="1">Expedition CK06-06</strain>
    </source>
</reference>
<dbReference type="AlphaFoldDB" id="X1SU52"/>
<sequence>RVSSRIKDNEIQNVKQLKEKYPQVEFESEDYELSNVPPYLIHLTDTFFDSKENMPLFEEVKFSDSDFMGVVRFLEEKPKLYVGRGLIDVSEPEWYEKGIREIKNPLKVFEHEYEHFLDYQIGDEESKLLESVGKTYEKGYHYFEDLNDPEINQLLIEKNYAKTIEELDEIFKRISETYSTKYSSQMTLKEKYNELAMGAKDKLIESEEFKNSLKIIIENSKKSYDFEKAPYKHTLLELDEDINNKLDSDFISKLAGEYMPVLQDI</sequence>
<organism evidence="1">
    <name type="scientific">marine sediment metagenome</name>
    <dbReference type="NCBI Taxonomy" id="412755"/>
    <lineage>
        <taxon>unclassified sequences</taxon>
        <taxon>metagenomes</taxon>
        <taxon>ecological metagenomes</taxon>
    </lineage>
</organism>
<feature type="non-terminal residue" evidence="1">
    <location>
        <position position="1"/>
    </location>
</feature>
<evidence type="ECO:0000313" key="1">
    <source>
        <dbReference type="EMBL" id="GAI96592.1"/>
    </source>
</evidence>